<dbReference type="Proteomes" id="UP000271889">
    <property type="component" value="Unassembled WGS sequence"/>
</dbReference>
<sequence length="121" mass="13627">MYDPNQPTSSKLFEDDDDGVELVTDDTSYFEDYDGMEELCGYDPEGSPEPGELVQLSEEGVMVCGVEEIEDEFMDEVEEGEYLPEGNSQLLIRTSSPAEVCRLHTLVDYDVTIARCFEFVS</sequence>
<dbReference type="OrthoDB" id="5850535at2759"/>
<name>A0A3P6SIH4_CYLGO</name>
<dbReference type="EMBL" id="UYRV01006488">
    <property type="protein sequence ID" value="VDK53708.1"/>
    <property type="molecule type" value="Genomic_DNA"/>
</dbReference>
<keyword evidence="2" id="KW-1185">Reference proteome</keyword>
<organism evidence="1 2">
    <name type="scientific">Cylicostephanus goldi</name>
    <name type="common">Nematode worm</name>
    <dbReference type="NCBI Taxonomy" id="71465"/>
    <lineage>
        <taxon>Eukaryota</taxon>
        <taxon>Metazoa</taxon>
        <taxon>Ecdysozoa</taxon>
        <taxon>Nematoda</taxon>
        <taxon>Chromadorea</taxon>
        <taxon>Rhabditida</taxon>
        <taxon>Rhabditina</taxon>
        <taxon>Rhabditomorpha</taxon>
        <taxon>Strongyloidea</taxon>
        <taxon>Strongylidae</taxon>
        <taxon>Cylicostephanus</taxon>
    </lineage>
</organism>
<evidence type="ECO:0000313" key="2">
    <source>
        <dbReference type="Proteomes" id="UP000271889"/>
    </source>
</evidence>
<dbReference type="AlphaFoldDB" id="A0A3P6SIH4"/>
<reference evidence="1 2" key="1">
    <citation type="submission" date="2018-11" db="EMBL/GenBank/DDBJ databases">
        <authorList>
            <consortium name="Pathogen Informatics"/>
        </authorList>
    </citation>
    <scope>NUCLEOTIDE SEQUENCE [LARGE SCALE GENOMIC DNA]</scope>
</reference>
<evidence type="ECO:0000313" key="1">
    <source>
        <dbReference type="EMBL" id="VDK53708.1"/>
    </source>
</evidence>
<protein>
    <submittedName>
        <fullName evidence="1">Uncharacterized protein</fullName>
    </submittedName>
</protein>
<accession>A0A3P6SIH4</accession>
<gene>
    <name evidence="1" type="ORF">CGOC_LOCUS2760</name>
</gene>
<proteinExistence type="predicted"/>